<dbReference type="InterPro" id="IPR005170">
    <property type="entry name" value="Transptr-assoc_dom"/>
</dbReference>
<dbReference type="Gene3D" id="3.10.580.10">
    <property type="entry name" value="CBS-domain"/>
    <property type="match status" value="1"/>
</dbReference>
<evidence type="ECO:0000313" key="14">
    <source>
        <dbReference type="EMBL" id="ODS22789.1"/>
    </source>
</evidence>
<comment type="caution">
    <text evidence="14">The sequence shown here is derived from an EMBL/GenBank/DDBJ whole genome shotgun (WGS) entry which is preliminary data.</text>
</comment>
<dbReference type="InterPro" id="IPR016169">
    <property type="entry name" value="FAD-bd_PCMH_sub2"/>
</dbReference>
<dbReference type="InterPro" id="IPR046342">
    <property type="entry name" value="CBS_dom_sf"/>
</dbReference>
<organism evidence="14 15">
    <name type="scientific">Candidatus Endobugula sertula</name>
    <name type="common">Bugula neritina bacterial symbiont</name>
    <dbReference type="NCBI Taxonomy" id="62101"/>
    <lineage>
        <taxon>Bacteria</taxon>
        <taxon>Pseudomonadati</taxon>
        <taxon>Pseudomonadota</taxon>
        <taxon>Gammaproteobacteria</taxon>
        <taxon>Cellvibrionales</taxon>
        <taxon>Cellvibrionaceae</taxon>
        <taxon>Candidatus Endobugula</taxon>
    </lineage>
</organism>
<feature type="domain" description="CBS" evidence="12">
    <location>
        <begin position="276"/>
        <end position="332"/>
    </location>
</feature>
<evidence type="ECO:0000313" key="15">
    <source>
        <dbReference type="Proteomes" id="UP000242502"/>
    </source>
</evidence>
<dbReference type="SUPFAM" id="SSF56176">
    <property type="entry name" value="FAD-binding/transporter-associated domain-like"/>
    <property type="match status" value="1"/>
</dbReference>
<proteinExistence type="inferred from homology"/>
<protein>
    <submittedName>
        <fullName evidence="14">Magnesium/cobalt efflux protein</fullName>
    </submittedName>
</protein>
<dbReference type="GO" id="GO:0050660">
    <property type="term" value="F:flavin adenine dinucleotide binding"/>
    <property type="evidence" value="ECO:0007669"/>
    <property type="project" value="InterPro"/>
</dbReference>
<dbReference type="PROSITE" id="PS51371">
    <property type="entry name" value="CBS"/>
    <property type="match status" value="1"/>
</dbReference>
<dbReference type="PANTHER" id="PTHR22777">
    <property type="entry name" value="HEMOLYSIN-RELATED"/>
    <property type="match status" value="1"/>
</dbReference>
<evidence type="ECO:0000256" key="10">
    <source>
        <dbReference type="PROSITE-ProRule" id="PRU01193"/>
    </source>
</evidence>
<feature type="domain" description="CNNM transmembrane" evidence="13">
    <location>
        <begin position="2"/>
        <end position="199"/>
    </location>
</feature>
<feature type="transmembrane region" description="Helical" evidence="11">
    <location>
        <begin position="62"/>
        <end position="86"/>
    </location>
</feature>
<evidence type="ECO:0000256" key="4">
    <source>
        <dbReference type="ARBA" id="ARBA00022692"/>
    </source>
</evidence>
<keyword evidence="3" id="KW-1003">Cell membrane</keyword>
<dbReference type="SUPFAM" id="SSF54631">
    <property type="entry name" value="CBS-domain pair"/>
    <property type="match status" value="1"/>
</dbReference>
<dbReference type="Proteomes" id="UP000242502">
    <property type="component" value="Unassembled WGS sequence"/>
</dbReference>
<dbReference type="CDD" id="cd04590">
    <property type="entry name" value="CBS_pair_CorC_HlyC_assoc"/>
    <property type="match status" value="1"/>
</dbReference>
<sequence>MNDIPLSFLFGSLGLLILLSAFFSSSETAMMSLNRYRLRHLEKKHHHGAIRAAQLLRRPDRLIGVILIGNNLVNNFAAALTTLIAIRLYGESSVWSASIILTLVVLVFAEVTPKTIAALHPEKVAFPFSWILKPLLYVLYPAVWLVNHISNAFAKLFGVDASNSPMTEHLHPDELRTVLNEAGDLIPNQHQDMLLNILDLEKSTAEDIMIPRGEVIGLDLENSQEELLQQLNDINYTRIPVYEGDINHVVGVLHMRFTPRIFIEDSLSLHSSIRRYMSKPYFIPESTLLHMQLLNFQKEKHSMALVVDEYGDIQGLVTIEDLLKEIVGDFTTNATEVQQQDIRSLEDGWYAIEGSASIREINRSLEWQLPTNGPKTLNGLMMEYLETIPKGHISFTIAGYRFETQVITNTMIETARVTYVDISTEMD</sequence>
<dbReference type="EMBL" id="MDLC01000052">
    <property type="protein sequence ID" value="ODS22789.1"/>
    <property type="molecule type" value="Genomic_DNA"/>
</dbReference>
<dbReference type="InterPro" id="IPR002550">
    <property type="entry name" value="CNNM"/>
</dbReference>
<evidence type="ECO:0000256" key="3">
    <source>
        <dbReference type="ARBA" id="ARBA00022475"/>
    </source>
</evidence>
<dbReference type="Pfam" id="PF00571">
    <property type="entry name" value="CBS"/>
    <property type="match status" value="1"/>
</dbReference>
<keyword evidence="8 10" id="KW-0472">Membrane</keyword>
<keyword evidence="6 10" id="KW-1133">Transmembrane helix</keyword>
<feature type="transmembrane region" description="Helical" evidence="11">
    <location>
        <begin position="124"/>
        <end position="146"/>
    </location>
</feature>
<dbReference type="SMART" id="SM01091">
    <property type="entry name" value="CorC_HlyC"/>
    <property type="match status" value="1"/>
</dbReference>
<feature type="transmembrane region" description="Helical" evidence="11">
    <location>
        <begin position="92"/>
        <end position="112"/>
    </location>
</feature>
<accession>A0A1D2QMI6</accession>
<evidence type="ECO:0000259" key="12">
    <source>
        <dbReference type="PROSITE" id="PS51371"/>
    </source>
</evidence>
<name>A0A1D2QMI6_9GAMM</name>
<evidence type="ECO:0000256" key="8">
    <source>
        <dbReference type="ARBA" id="ARBA00023136"/>
    </source>
</evidence>
<reference evidence="14 15" key="1">
    <citation type="journal article" date="2016" name="Appl. Environ. Microbiol.">
        <title>Lack of Overt Genome Reduction in the Bryostatin-Producing Bryozoan Symbiont "Candidatus Endobugula sertula".</title>
        <authorList>
            <person name="Miller I.J."/>
            <person name="Vanee N."/>
            <person name="Fong S.S."/>
            <person name="Lim-Fong G.E."/>
            <person name="Kwan J.C."/>
        </authorList>
    </citation>
    <scope>NUCLEOTIDE SEQUENCE [LARGE SCALE GENOMIC DNA]</scope>
    <source>
        <strain evidence="14">AB1-4</strain>
    </source>
</reference>
<evidence type="ECO:0000256" key="5">
    <source>
        <dbReference type="ARBA" id="ARBA00022737"/>
    </source>
</evidence>
<dbReference type="GO" id="GO:0005886">
    <property type="term" value="C:plasma membrane"/>
    <property type="evidence" value="ECO:0007669"/>
    <property type="project" value="UniProtKB-SubCell"/>
</dbReference>
<feature type="transmembrane region" description="Helical" evidence="11">
    <location>
        <begin position="6"/>
        <end position="25"/>
    </location>
</feature>
<dbReference type="STRING" id="62101.AB835_12210"/>
<keyword evidence="5" id="KW-0677">Repeat</keyword>
<dbReference type="Pfam" id="PF01595">
    <property type="entry name" value="CNNM"/>
    <property type="match status" value="1"/>
</dbReference>
<dbReference type="AlphaFoldDB" id="A0A1D2QMI6"/>
<evidence type="ECO:0000256" key="7">
    <source>
        <dbReference type="ARBA" id="ARBA00023122"/>
    </source>
</evidence>
<keyword evidence="4 10" id="KW-0812">Transmembrane</keyword>
<evidence type="ECO:0000256" key="11">
    <source>
        <dbReference type="SAM" id="Phobius"/>
    </source>
</evidence>
<evidence type="ECO:0000259" key="13">
    <source>
        <dbReference type="PROSITE" id="PS51846"/>
    </source>
</evidence>
<dbReference type="InterPro" id="IPR000644">
    <property type="entry name" value="CBS_dom"/>
</dbReference>
<evidence type="ECO:0000256" key="6">
    <source>
        <dbReference type="ARBA" id="ARBA00022989"/>
    </source>
</evidence>
<evidence type="ECO:0000256" key="2">
    <source>
        <dbReference type="ARBA" id="ARBA00006337"/>
    </source>
</evidence>
<evidence type="ECO:0000256" key="1">
    <source>
        <dbReference type="ARBA" id="ARBA00004651"/>
    </source>
</evidence>
<dbReference type="InterPro" id="IPR036318">
    <property type="entry name" value="FAD-bd_PCMH-like_sf"/>
</dbReference>
<dbReference type="InterPro" id="IPR044751">
    <property type="entry name" value="Ion_transp-like_CBS"/>
</dbReference>
<dbReference type="PROSITE" id="PS51846">
    <property type="entry name" value="CNNM"/>
    <property type="match status" value="1"/>
</dbReference>
<dbReference type="Gene3D" id="3.30.465.10">
    <property type="match status" value="1"/>
</dbReference>
<evidence type="ECO:0000256" key="9">
    <source>
        <dbReference type="PROSITE-ProRule" id="PRU00703"/>
    </source>
</evidence>
<dbReference type="PANTHER" id="PTHR22777:SF32">
    <property type="entry name" value="UPF0053 INNER MEMBRANE PROTEIN YFJD"/>
    <property type="match status" value="1"/>
</dbReference>
<gene>
    <name evidence="14" type="ORF">AB835_12210</name>
</gene>
<comment type="subcellular location">
    <subcellularLocation>
        <location evidence="1">Cell membrane</location>
        <topology evidence="1">Multi-pass membrane protein</topology>
    </subcellularLocation>
</comment>
<keyword evidence="7 9" id="KW-0129">CBS domain</keyword>
<comment type="similarity">
    <text evidence="2">Belongs to the UPF0053 family.</text>
</comment>
<dbReference type="Pfam" id="PF03471">
    <property type="entry name" value="CorC_HlyC"/>
    <property type="match status" value="1"/>
</dbReference>